<dbReference type="CDD" id="cd01335">
    <property type="entry name" value="Radical_SAM"/>
    <property type="match status" value="1"/>
</dbReference>
<reference evidence="12 13" key="1">
    <citation type="submission" date="2019-06" db="EMBL/GenBank/DDBJ databases">
        <title>Sulfurimonas gotlandica sp. nov., a chemoautotrophic and psychrotolerant epsilonproteobacterium isolated from a pelagic redoxcline, and an emended description of the genus Sulfurimonas.</title>
        <authorList>
            <person name="Wang S."/>
            <person name="Jiang L."/>
            <person name="Shao Z."/>
        </authorList>
    </citation>
    <scope>NUCLEOTIDE SEQUENCE [LARGE SCALE GENOMIC DNA]</scope>
    <source>
        <strain evidence="12 13">B2</strain>
    </source>
</reference>
<name>A0A7M1AT72_9BACT</name>
<evidence type="ECO:0000313" key="12">
    <source>
        <dbReference type="EMBL" id="QOP40614.1"/>
    </source>
</evidence>
<dbReference type="SFLD" id="SFLDG01065">
    <property type="entry name" value="anaerobic_coproporphyrinogen-I"/>
    <property type="match status" value="1"/>
</dbReference>
<dbReference type="GO" id="GO:0046872">
    <property type="term" value="F:metal ion binding"/>
    <property type="evidence" value="ECO:0007669"/>
    <property type="project" value="UniProtKB-UniRule"/>
</dbReference>
<comment type="subcellular location">
    <subcellularLocation>
        <location evidence="10">Cytoplasm</location>
    </subcellularLocation>
</comment>
<keyword evidence="7 10" id="KW-0408">Iron</keyword>
<sequence>MLLYFHIPFCDSKCSYCAFNSYVDKFHLKQEYMKALKKQLEFELKRCKPKKESIKSVFIGGGTPSTVSPELYKEIFELISPYLKKDVEITSEANPNSATKHWLEGMRALGVNRISFGVQSFDEKKLKLLNRAHNPNQAIEAVKNAKKTGFENISLDLIYATLGDTKELLQNDLNLAFSLPINHLSAYALTIEEGTAFESKPQMSKEQLEITQWLFEEIEKRGFSQYEISNFGTYRSVHNIGYWEYEEYMGVGAGAVGRIANKRYYPQPDIEKYIQNPIDINTEELSDEDIKIEKIFLGLRSIVGIDKNTLDKQEIQKADLLVQEGKLIFQEGKYFNKEYLLSDEIALYLTS</sequence>
<dbReference type="GO" id="GO:0006779">
    <property type="term" value="P:porphyrin-containing compound biosynthetic process"/>
    <property type="evidence" value="ECO:0007669"/>
    <property type="project" value="InterPro"/>
</dbReference>
<dbReference type="AlphaFoldDB" id="A0A7M1AT72"/>
<dbReference type="InterPro" id="IPR004559">
    <property type="entry name" value="HemW-like"/>
</dbReference>
<dbReference type="GO" id="GO:0051539">
    <property type="term" value="F:4 iron, 4 sulfur cluster binding"/>
    <property type="evidence" value="ECO:0007669"/>
    <property type="project" value="UniProtKB-UniRule"/>
</dbReference>
<organism evidence="12 13">
    <name type="scientific">Sulfurimonas marina</name>
    <dbReference type="NCBI Taxonomy" id="2590551"/>
    <lineage>
        <taxon>Bacteria</taxon>
        <taxon>Pseudomonadati</taxon>
        <taxon>Campylobacterota</taxon>
        <taxon>Epsilonproteobacteria</taxon>
        <taxon>Campylobacterales</taxon>
        <taxon>Sulfurimonadaceae</taxon>
        <taxon>Sulfurimonas</taxon>
    </lineage>
</organism>
<dbReference type="PROSITE" id="PS51918">
    <property type="entry name" value="RADICAL_SAM"/>
    <property type="match status" value="1"/>
</dbReference>
<keyword evidence="4 10" id="KW-0349">Heme</keyword>
<keyword evidence="10" id="KW-0963">Cytoplasm</keyword>
<evidence type="ECO:0000256" key="7">
    <source>
        <dbReference type="ARBA" id="ARBA00023004"/>
    </source>
</evidence>
<evidence type="ECO:0000256" key="9">
    <source>
        <dbReference type="ARBA" id="ARBA00023186"/>
    </source>
</evidence>
<evidence type="ECO:0000256" key="1">
    <source>
        <dbReference type="ARBA" id="ARBA00001966"/>
    </source>
</evidence>
<dbReference type="GO" id="GO:0005737">
    <property type="term" value="C:cytoplasm"/>
    <property type="evidence" value="ECO:0007669"/>
    <property type="project" value="UniProtKB-SubCell"/>
</dbReference>
<accession>A0A7M1AT72</accession>
<evidence type="ECO:0000256" key="5">
    <source>
        <dbReference type="ARBA" id="ARBA00022691"/>
    </source>
</evidence>
<keyword evidence="13" id="KW-1185">Reference proteome</keyword>
<dbReference type="InterPro" id="IPR013785">
    <property type="entry name" value="Aldolase_TIM"/>
</dbReference>
<comment type="similarity">
    <text evidence="2">Belongs to the anaerobic coproporphyrinogen-III oxidase family. HemW subfamily.</text>
</comment>
<dbReference type="InterPro" id="IPR034505">
    <property type="entry name" value="Coproporphyrinogen-III_oxidase"/>
</dbReference>
<dbReference type="PANTHER" id="PTHR13932">
    <property type="entry name" value="COPROPORPHYRINIGEN III OXIDASE"/>
    <property type="match status" value="1"/>
</dbReference>
<dbReference type="GO" id="GO:0004109">
    <property type="term" value="F:coproporphyrinogen oxidase activity"/>
    <property type="evidence" value="ECO:0007669"/>
    <property type="project" value="InterPro"/>
</dbReference>
<dbReference type="PANTHER" id="PTHR13932:SF5">
    <property type="entry name" value="RADICAL S-ADENOSYL METHIONINE DOMAIN-CONTAINING PROTEIN 1, MITOCHONDRIAL"/>
    <property type="match status" value="1"/>
</dbReference>
<evidence type="ECO:0000259" key="11">
    <source>
        <dbReference type="PROSITE" id="PS51918"/>
    </source>
</evidence>
<dbReference type="InterPro" id="IPR006638">
    <property type="entry name" value="Elp3/MiaA/NifB-like_rSAM"/>
</dbReference>
<evidence type="ECO:0000256" key="2">
    <source>
        <dbReference type="ARBA" id="ARBA00006100"/>
    </source>
</evidence>
<evidence type="ECO:0000256" key="10">
    <source>
        <dbReference type="RuleBase" id="RU364116"/>
    </source>
</evidence>
<gene>
    <name evidence="12" type="ORF">FJR03_02195</name>
</gene>
<evidence type="ECO:0000256" key="4">
    <source>
        <dbReference type="ARBA" id="ARBA00022617"/>
    </source>
</evidence>
<keyword evidence="6 10" id="KW-0479">Metal-binding</keyword>
<evidence type="ECO:0000256" key="3">
    <source>
        <dbReference type="ARBA" id="ARBA00017228"/>
    </source>
</evidence>
<evidence type="ECO:0000256" key="8">
    <source>
        <dbReference type="ARBA" id="ARBA00023014"/>
    </source>
</evidence>
<evidence type="ECO:0000256" key="6">
    <source>
        <dbReference type="ARBA" id="ARBA00022723"/>
    </source>
</evidence>
<comment type="function">
    <text evidence="10">Probably acts as a heme chaperone, transferring heme to an unknown acceptor. Binds one molecule of heme per monomer, possibly covalently. Binds 1 [4Fe-4S] cluster. The cluster is coordinated with 3 cysteines and an exchangeable S-adenosyl-L-methionine.</text>
</comment>
<dbReference type="RefSeq" id="WP_193114035.1">
    <property type="nucleotide sequence ID" value="NZ_CP041165.1"/>
</dbReference>
<dbReference type="KEGG" id="smax:FJR03_02195"/>
<dbReference type="Proteomes" id="UP000593910">
    <property type="component" value="Chromosome"/>
</dbReference>
<keyword evidence="10" id="KW-0004">4Fe-4S</keyword>
<dbReference type="InterPro" id="IPR007197">
    <property type="entry name" value="rSAM"/>
</dbReference>
<feature type="domain" description="Radical SAM core" evidence="11">
    <location>
        <begin position="1"/>
        <end position="229"/>
    </location>
</feature>
<keyword evidence="5 10" id="KW-0949">S-adenosyl-L-methionine</keyword>
<dbReference type="SMART" id="SM00729">
    <property type="entry name" value="Elp3"/>
    <property type="match status" value="1"/>
</dbReference>
<protein>
    <recommendedName>
        <fullName evidence="3 10">Heme chaperone HemW</fullName>
    </recommendedName>
</protein>
<dbReference type="SFLD" id="SFLDG01082">
    <property type="entry name" value="B12-binding_domain_containing"/>
    <property type="match status" value="1"/>
</dbReference>
<dbReference type="Pfam" id="PF04055">
    <property type="entry name" value="Radical_SAM"/>
    <property type="match status" value="1"/>
</dbReference>
<comment type="cofactor">
    <cofactor evidence="1">
        <name>[4Fe-4S] cluster</name>
        <dbReference type="ChEBI" id="CHEBI:49883"/>
    </cofactor>
</comment>
<dbReference type="NCBIfam" id="TIGR00539">
    <property type="entry name" value="hemN_rel"/>
    <property type="match status" value="1"/>
</dbReference>
<dbReference type="EMBL" id="CP041165">
    <property type="protein sequence ID" value="QOP40614.1"/>
    <property type="molecule type" value="Genomic_DNA"/>
</dbReference>
<dbReference type="SUPFAM" id="SSF102114">
    <property type="entry name" value="Radical SAM enzymes"/>
    <property type="match status" value="1"/>
</dbReference>
<dbReference type="SFLD" id="SFLDF00562">
    <property type="entry name" value="HemN-like__clustered_with_heat"/>
    <property type="match status" value="1"/>
</dbReference>
<dbReference type="SFLD" id="SFLDS00029">
    <property type="entry name" value="Radical_SAM"/>
    <property type="match status" value="1"/>
</dbReference>
<keyword evidence="8 10" id="KW-0411">Iron-sulfur</keyword>
<evidence type="ECO:0000313" key="13">
    <source>
        <dbReference type="Proteomes" id="UP000593910"/>
    </source>
</evidence>
<dbReference type="InterPro" id="IPR058240">
    <property type="entry name" value="rSAM_sf"/>
</dbReference>
<proteinExistence type="inferred from homology"/>
<dbReference type="Gene3D" id="3.20.20.70">
    <property type="entry name" value="Aldolase class I"/>
    <property type="match status" value="1"/>
</dbReference>
<keyword evidence="9 10" id="KW-0143">Chaperone</keyword>